<proteinExistence type="predicted"/>
<reference evidence="1" key="2">
    <citation type="journal article" date="2015" name="Fish Shellfish Immunol.">
        <title>Early steps in the European eel (Anguilla anguilla)-Vibrio vulnificus interaction in the gills: Role of the RtxA13 toxin.</title>
        <authorList>
            <person name="Callol A."/>
            <person name="Pajuelo D."/>
            <person name="Ebbesson L."/>
            <person name="Teles M."/>
            <person name="MacKenzie S."/>
            <person name="Amaro C."/>
        </authorList>
    </citation>
    <scope>NUCLEOTIDE SEQUENCE</scope>
</reference>
<sequence>MPFVYIFFCS</sequence>
<accession>A0A0E9PH13</accession>
<reference evidence="1" key="1">
    <citation type="submission" date="2014-11" db="EMBL/GenBank/DDBJ databases">
        <authorList>
            <person name="Amaro Gonzalez C."/>
        </authorList>
    </citation>
    <scope>NUCLEOTIDE SEQUENCE</scope>
</reference>
<organism evidence="1">
    <name type="scientific">Anguilla anguilla</name>
    <name type="common">European freshwater eel</name>
    <name type="synonym">Muraena anguilla</name>
    <dbReference type="NCBI Taxonomy" id="7936"/>
    <lineage>
        <taxon>Eukaryota</taxon>
        <taxon>Metazoa</taxon>
        <taxon>Chordata</taxon>
        <taxon>Craniata</taxon>
        <taxon>Vertebrata</taxon>
        <taxon>Euteleostomi</taxon>
        <taxon>Actinopterygii</taxon>
        <taxon>Neopterygii</taxon>
        <taxon>Teleostei</taxon>
        <taxon>Anguilliformes</taxon>
        <taxon>Anguillidae</taxon>
        <taxon>Anguilla</taxon>
    </lineage>
</organism>
<dbReference type="EMBL" id="GBXM01104768">
    <property type="protein sequence ID" value="JAH03809.1"/>
    <property type="molecule type" value="Transcribed_RNA"/>
</dbReference>
<name>A0A0E9PH13_ANGAN</name>
<protein>
    <submittedName>
        <fullName evidence="1">Uncharacterized protein</fullName>
    </submittedName>
</protein>
<evidence type="ECO:0000313" key="1">
    <source>
        <dbReference type="EMBL" id="JAH03809.1"/>
    </source>
</evidence>